<dbReference type="InterPro" id="IPR009866">
    <property type="entry name" value="NADH_UbQ_OxRdtase_NDUFB4_su"/>
</dbReference>
<evidence type="ECO:0000256" key="9">
    <source>
        <dbReference type="ARBA" id="ARBA00022792"/>
    </source>
</evidence>
<evidence type="ECO:0000313" key="18">
    <source>
        <dbReference type="Proteomes" id="UP001066276"/>
    </source>
</evidence>
<keyword evidence="6" id="KW-0813">Transport</keyword>
<evidence type="ECO:0000256" key="6">
    <source>
        <dbReference type="ARBA" id="ARBA00022448"/>
    </source>
</evidence>
<evidence type="ECO:0000256" key="15">
    <source>
        <dbReference type="ARBA" id="ARBA00030987"/>
    </source>
</evidence>
<evidence type="ECO:0000256" key="5">
    <source>
        <dbReference type="ARBA" id="ARBA00018681"/>
    </source>
</evidence>
<keyword evidence="8 16" id="KW-0812">Transmembrane</keyword>
<evidence type="ECO:0000256" key="10">
    <source>
        <dbReference type="ARBA" id="ARBA00022982"/>
    </source>
</evidence>
<dbReference type="Proteomes" id="UP001066276">
    <property type="component" value="Chromosome 8"/>
</dbReference>
<evidence type="ECO:0000256" key="8">
    <source>
        <dbReference type="ARBA" id="ARBA00022692"/>
    </source>
</evidence>
<evidence type="ECO:0000256" key="1">
    <source>
        <dbReference type="ARBA" id="ARBA00003195"/>
    </source>
</evidence>
<comment type="subcellular location">
    <subcellularLocation>
        <location evidence="2">Mitochondrion inner membrane</location>
        <topology evidence="2">Single-pass membrane protein</topology>
        <orientation evidence="2">Matrix side</orientation>
    </subcellularLocation>
</comment>
<comment type="function">
    <text evidence="1">Accessory subunit of the mitochondrial membrane respiratory chain NADH dehydrogenase (Complex I), that is believed not to be involved in catalysis. Complex I functions in the transfer of electrons from NADH to the respiratory chain. The immediate electron acceptor for the enzyme is believed to be ubiquinone.</text>
</comment>
<organism evidence="17 18">
    <name type="scientific">Pleurodeles waltl</name>
    <name type="common">Iberian ribbed newt</name>
    <dbReference type="NCBI Taxonomy" id="8319"/>
    <lineage>
        <taxon>Eukaryota</taxon>
        <taxon>Metazoa</taxon>
        <taxon>Chordata</taxon>
        <taxon>Craniata</taxon>
        <taxon>Vertebrata</taxon>
        <taxon>Euteleostomi</taxon>
        <taxon>Amphibia</taxon>
        <taxon>Batrachia</taxon>
        <taxon>Caudata</taxon>
        <taxon>Salamandroidea</taxon>
        <taxon>Salamandridae</taxon>
        <taxon>Pleurodelinae</taxon>
        <taxon>Pleurodeles</taxon>
    </lineage>
</organism>
<keyword evidence="9" id="KW-0999">Mitochondrion inner membrane</keyword>
<dbReference type="EMBL" id="JANPWB010000012">
    <property type="protein sequence ID" value="KAJ1112506.1"/>
    <property type="molecule type" value="Genomic_DNA"/>
</dbReference>
<keyword evidence="10" id="KW-0249">Electron transport</keyword>
<gene>
    <name evidence="17" type="ORF">NDU88_000770</name>
</gene>
<evidence type="ECO:0000256" key="13">
    <source>
        <dbReference type="ARBA" id="ARBA00023136"/>
    </source>
</evidence>
<comment type="similarity">
    <text evidence="3">Belongs to the complex I NDUFB4 subunit family.</text>
</comment>
<evidence type="ECO:0000256" key="3">
    <source>
        <dbReference type="ARBA" id="ARBA00007260"/>
    </source>
</evidence>
<evidence type="ECO:0000256" key="14">
    <source>
        <dbReference type="ARBA" id="ARBA00030212"/>
    </source>
</evidence>
<keyword evidence="7" id="KW-0679">Respiratory chain</keyword>
<evidence type="ECO:0000256" key="7">
    <source>
        <dbReference type="ARBA" id="ARBA00022660"/>
    </source>
</evidence>
<keyword evidence="12" id="KW-0496">Mitochondrion</keyword>
<feature type="transmembrane region" description="Helical" evidence="16">
    <location>
        <begin position="105"/>
        <end position="123"/>
    </location>
</feature>
<sequence length="147" mass="17373">MRSPQWLSGLPVPGHSVLKMANYKPSSLASMPPTLDPAEYYELTPEQRRAQEERLAIRAQLKRQYQLQLNDPHRRHIVEDPALTRWTHARTLNIYPNFRPTPKTSLLGLVWGVGPLLFWYYVFKTDRDKRENLIQEGKLERRFNLSY</sequence>
<evidence type="ECO:0000313" key="17">
    <source>
        <dbReference type="EMBL" id="KAJ1112506.1"/>
    </source>
</evidence>
<keyword evidence="18" id="KW-1185">Reference proteome</keyword>
<protein>
    <recommendedName>
        <fullName evidence="5">NADH dehydrogenase [ubiquinone] 1 beta subcomplex subunit 4</fullName>
    </recommendedName>
    <alternativeName>
        <fullName evidence="14">Complex I-B15</fullName>
    </alternativeName>
    <alternativeName>
        <fullName evidence="15">NADH-ubiquinone oxidoreductase B15 subunit</fullName>
    </alternativeName>
</protein>
<evidence type="ECO:0000256" key="2">
    <source>
        <dbReference type="ARBA" id="ARBA00004298"/>
    </source>
</evidence>
<comment type="caution">
    <text evidence="17">The sequence shown here is derived from an EMBL/GenBank/DDBJ whole genome shotgun (WGS) entry which is preliminary data.</text>
</comment>
<dbReference type="Pfam" id="PF07225">
    <property type="entry name" value="NDUF_B4"/>
    <property type="match status" value="1"/>
</dbReference>
<evidence type="ECO:0000256" key="4">
    <source>
        <dbReference type="ARBA" id="ARBA00011533"/>
    </source>
</evidence>
<evidence type="ECO:0000256" key="11">
    <source>
        <dbReference type="ARBA" id="ARBA00022989"/>
    </source>
</evidence>
<dbReference type="PANTHER" id="PTHR15469:SF0">
    <property type="entry name" value="NADH DEHYDROGENASE [UBIQUINONE] 1 BETA SUBCOMPLEX SUBUNIT 4"/>
    <property type="match status" value="1"/>
</dbReference>
<comment type="subunit">
    <text evidence="4">Complex I is composed of 45 different subunits.</text>
</comment>
<name>A0AAV7N8V6_PLEWA</name>
<keyword evidence="11 16" id="KW-1133">Transmembrane helix</keyword>
<evidence type="ECO:0000256" key="16">
    <source>
        <dbReference type="SAM" id="Phobius"/>
    </source>
</evidence>
<dbReference type="AlphaFoldDB" id="A0AAV7N8V6"/>
<reference evidence="17" key="1">
    <citation type="journal article" date="2022" name="bioRxiv">
        <title>Sequencing and chromosome-scale assembly of the giantPleurodeles waltlgenome.</title>
        <authorList>
            <person name="Brown T."/>
            <person name="Elewa A."/>
            <person name="Iarovenko S."/>
            <person name="Subramanian E."/>
            <person name="Araus A.J."/>
            <person name="Petzold A."/>
            <person name="Susuki M."/>
            <person name="Suzuki K.-i.T."/>
            <person name="Hayashi T."/>
            <person name="Toyoda A."/>
            <person name="Oliveira C."/>
            <person name="Osipova E."/>
            <person name="Leigh N.D."/>
            <person name="Simon A."/>
            <person name="Yun M.H."/>
        </authorList>
    </citation>
    <scope>NUCLEOTIDE SEQUENCE</scope>
    <source>
        <strain evidence="17">20211129_DDA</strain>
        <tissue evidence="17">Liver</tissue>
    </source>
</reference>
<dbReference type="GO" id="GO:0005743">
    <property type="term" value="C:mitochondrial inner membrane"/>
    <property type="evidence" value="ECO:0007669"/>
    <property type="project" value="UniProtKB-SubCell"/>
</dbReference>
<evidence type="ECO:0000256" key="12">
    <source>
        <dbReference type="ARBA" id="ARBA00023128"/>
    </source>
</evidence>
<accession>A0AAV7N8V6</accession>
<dbReference type="PANTHER" id="PTHR15469">
    <property type="entry name" value="NADH-UBIQUINONE OXIDOREDUCTASE B15 SUBUNIT"/>
    <property type="match status" value="1"/>
</dbReference>
<keyword evidence="13 16" id="KW-0472">Membrane</keyword>
<proteinExistence type="inferred from homology"/>